<dbReference type="InterPro" id="IPR031167">
    <property type="entry name" value="G_OBG"/>
</dbReference>
<dbReference type="PROSITE" id="PS51710">
    <property type="entry name" value="G_OBG"/>
    <property type="match status" value="1"/>
</dbReference>
<keyword evidence="6" id="KW-1185">Reference proteome</keyword>
<dbReference type="Gene3D" id="2.70.210.12">
    <property type="entry name" value="GTP1/OBG domain"/>
    <property type="match status" value="1"/>
</dbReference>
<dbReference type="PRINTS" id="PR00326">
    <property type="entry name" value="GTP1OBG"/>
</dbReference>
<comment type="caution">
    <text evidence="5">The sequence shown here is derived from an EMBL/GenBank/DDBJ whole genome shotgun (WGS) entry which is preliminary data.</text>
</comment>
<sequence length="388" mass="43152">MVQFSQTFLDKVRRMTRKYLRTGFRDSLRVFVQGGKGGNGLPKFGGVGGNGGNVFVVGTENITLEDVFKSNKTKRYVAPSGRHASHNFILGPPGEDLKFEVPVGVTLITDLGKKLGEINEEGQEMLIAKGGTGGHPKNGFLGTKGQAYPVKLDLKLIADIGLVGFPNAGKSTLLKAISDAKPKIASYPFTTVRPNVGIITYKDLRQISMADLPGLIEGAHANRGMGHQFLKHVERTKLILMIVDIDGFQLGPQYPRRDCIETIMLLIRELELYNLDLLKKPAMLLVNKMDTEGSFEKYEAIRDRLKNLEGCLLEYPHDICPSEVLKFHDIIPISAKDDLHDVMLVKDRLRKLLDVLAEREAKEEEEEENVELYGKLKRSVSERGPSLV</sequence>
<dbReference type="InterPro" id="IPR027417">
    <property type="entry name" value="P-loop_NTPase"/>
</dbReference>
<evidence type="ECO:0000256" key="1">
    <source>
        <dbReference type="ARBA" id="ARBA00022741"/>
    </source>
</evidence>
<dbReference type="PANTHER" id="PTHR11702:SF43">
    <property type="entry name" value="GTP-BINDING PROTEIN 10"/>
    <property type="match status" value="1"/>
</dbReference>
<dbReference type="EMBL" id="JANEYG010000044">
    <property type="protein sequence ID" value="KAJ8916307.1"/>
    <property type="molecule type" value="Genomic_DNA"/>
</dbReference>
<dbReference type="GO" id="GO:0005525">
    <property type="term" value="F:GTP binding"/>
    <property type="evidence" value="ECO:0007669"/>
    <property type="project" value="UniProtKB-KW"/>
</dbReference>
<dbReference type="Pfam" id="PF01018">
    <property type="entry name" value="GTP1_OBG"/>
    <property type="match status" value="1"/>
</dbReference>
<keyword evidence="2" id="KW-0342">GTP-binding</keyword>
<dbReference type="AlphaFoldDB" id="A0AAV8VPE9"/>
<organism evidence="5 6">
    <name type="scientific">Exocentrus adspersus</name>
    <dbReference type="NCBI Taxonomy" id="1586481"/>
    <lineage>
        <taxon>Eukaryota</taxon>
        <taxon>Metazoa</taxon>
        <taxon>Ecdysozoa</taxon>
        <taxon>Arthropoda</taxon>
        <taxon>Hexapoda</taxon>
        <taxon>Insecta</taxon>
        <taxon>Pterygota</taxon>
        <taxon>Neoptera</taxon>
        <taxon>Endopterygota</taxon>
        <taxon>Coleoptera</taxon>
        <taxon>Polyphaga</taxon>
        <taxon>Cucujiformia</taxon>
        <taxon>Chrysomeloidea</taxon>
        <taxon>Cerambycidae</taxon>
        <taxon>Lamiinae</taxon>
        <taxon>Acanthocinini</taxon>
        <taxon>Exocentrus</taxon>
    </lineage>
</organism>
<evidence type="ECO:0000313" key="6">
    <source>
        <dbReference type="Proteomes" id="UP001159042"/>
    </source>
</evidence>
<accession>A0AAV8VPE9</accession>
<dbReference type="InterPro" id="IPR006073">
    <property type="entry name" value="GTP-bd"/>
</dbReference>
<evidence type="ECO:0008006" key="7">
    <source>
        <dbReference type="Google" id="ProtNLM"/>
    </source>
</evidence>
<dbReference type="GO" id="GO:0003924">
    <property type="term" value="F:GTPase activity"/>
    <property type="evidence" value="ECO:0007669"/>
    <property type="project" value="InterPro"/>
</dbReference>
<dbReference type="SUPFAM" id="SSF52540">
    <property type="entry name" value="P-loop containing nucleoside triphosphate hydrolases"/>
    <property type="match status" value="1"/>
</dbReference>
<dbReference type="PANTHER" id="PTHR11702">
    <property type="entry name" value="DEVELOPMENTALLY REGULATED GTP-BINDING PROTEIN-RELATED"/>
    <property type="match status" value="1"/>
</dbReference>
<dbReference type="PROSITE" id="PS51883">
    <property type="entry name" value="OBG"/>
    <property type="match status" value="1"/>
</dbReference>
<dbReference type="InterPro" id="IPR006169">
    <property type="entry name" value="GTP1_OBG_dom"/>
</dbReference>
<evidence type="ECO:0000256" key="2">
    <source>
        <dbReference type="ARBA" id="ARBA00023134"/>
    </source>
</evidence>
<dbReference type="GO" id="GO:0005739">
    <property type="term" value="C:mitochondrion"/>
    <property type="evidence" value="ECO:0007669"/>
    <property type="project" value="TreeGrafter"/>
</dbReference>
<dbReference type="CDD" id="cd01898">
    <property type="entry name" value="Obg"/>
    <property type="match status" value="1"/>
</dbReference>
<feature type="domain" description="Obg" evidence="4">
    <location>
        <begin position="22"/>
        <end position="157"/>
    </location>
</feature>
<evidence type="ECO:0000313" key="5">
    <source>
        <dbReference type="EMBL" id="KAJ8916307.1"/>
    </source>
</evidence>
<proteinExistence type="predicted"/>
<protein>
    <recommendedName>
        <fullName evidence="7">GTP-binding protein 10 homolog</fullName>
    </recommendedName>
</protein>
<dbReference type="Proteomes" id="UP001159042">
    <property type="component" value="Unassembled WGS sequence"/>
</dbReference>
<dbReference type="GO" id="GO:0042254">
    <property type="term" value="P:ribosome biogenesis"/>
    <property type="evidence" value="ECO:0007669"/>
    <property type="project" value="UniProtKB-UniRule"/>
</dbReference>
<gene>
    <name evidence="5" type="ORF">NQ315_016448</name>
</gene>
<name>A0AAV8VPE9_9CUCU</name>
<evidence type="ECO:0000259" key="4">
    <source>
        <dbReference type="PROSITE" id="PS51883"/>
    </source>
</evidence>
<keyword evidence="1" id="KW-0547">Nucleotide-binding</keyword>
<dbReference type="SUPFAM" id="SSF82051">
    <property type="entry name" value="Obg GTP-binding protein N-terminal domain"/>
    <property type="match status" value="1"/>
</dbReference>
<evidence type="ECO:0000259" key="3">
    <source>
        <dbReference type="PROSITE" id="PS51710"/>
    </source>
</evidence>
<dbReference type="InterPro" id="IPR045086">
    <property type="entry name" value="OBG_GTPase"/>
</dbReference>
<dbReference type="Gene3D" id="3.40.50.300">
    <property type="entry name" value="P-loop containing nucleotide triphosphate hydrolases"/>
    <property type="match status" value="1"/>
</dbReference>
<feature type="domain" description="OBG-type G" evidence="3">
    <location>
        <begin position="158"/>
        <end position="353"/>
    </location>
</feature>
<dbReference type="InterPro" id="IPR036726">
    <property type="entry name" value="GTP1_OBG_dom_sf"/>
</dbReference>
<dbReference type="Pfam" id="PF01926">
    <property type="entry name" value="MMR_HSR1"/>
    <property type="match status" value="1"/>
</dbReference>
<reference evidence="5 6" key="1">
    <citation type="journal article" date="2023" name="Insect Mol. Biol.">
        <title>Genome sequencing provides insights into the evolution of gene families encoding plant cell wall-degrading enzymes in longhorned beetles.</title>
        <authorList>
            <person name="Shin N.R."/>
            <person name="Okamura Y."/>
            <person name="Kirsch R."/>
            <person name="Pauchet Y."/>
        </authorList>
    </citation>
    <scope>NUCLEOTIDE SEQUENCE [LARGE SCALE GENOMIC DNA]</scope>
    <source>
        <strain evidence="5">EAD_L_NR</strain>
    </source>
</reference>